<dbReference type="Gene3D" id="3.30.2010.10">
    <property type="entry name" value="Metalloproteases ('zincins'), catalytic domain"/>
    <property type="match status" value="1"/>
</dbReference>
<sequence length="942" mass="108020">MSYIIESSIVASFLIGIILLIRLLLKNHMKKSIIYYLWFILLIKLIIPFGPESKLSLFNLVNVNSIEESNNSIINSNTQVNNQDTIQRIPNDEINNYISTDFNSPANNIVNDNNKQSNNFTYKEIIFYLWISVASILILRVLISYLKLHLSIKKEYIEYKNYDVDIDITKEKKILSINRNIEIRVTNEINSPSLCGIIKPKILIPLKVVTSVSEKEMKYIITHELCHYKRKDILVTWITSIIKAIHWLNPIIYIGFNIMRSDCEAACDEMVLTKIGEEENLNYGNTIINVLQLIHSKRPIPGTTSMITDKKRLKDRIKNIAENKKFGFRTMLVGILVIFILAIALLTNKLTSEKFNLVDSSKINSITITVMPSPPKVKSIDNKDDISKIVDYINSIEIKDKEQGNYKGYEVNINLKGKENYDISFVDGSIYLNGIVYKVDNNVIKEIKDFYNKLEYEDTYKNSEGKVSSEVHTEFLNKIDADGYNIILGSRNGGRISLPNIIENFTSLNNGFNKSLENGYDLSNYLGLEVELISYNLDVSRGLQEAIAIIYKNKLVGYWISNEYYNKDEGDTSEILKEFGVNEYTDISYNTIFKNLAGIPNFKAEEKKREELETKDNAYSAKVNTVDINDNDIIIYEYSDAKAALIEIGIFNGDDYREPNYASDYILIDIEELKSAENVYYKDNIICLYNGDSTEIKGSLSEILGEPLVKQSRDNLRISGSDITIIYPSQWMGARKPVELILGDKSYKIDSRKVKLNKNVCELKLGMEYIDKPLREFDGNYINIKWSDKLVKGTEKTFLTQIERSDFKRVVKTKSGYIDSALAYPIIETTSTDKVYIGKTIYEEYINIRSTDWFHNLVNGINKEPEPSLTDYKITDCKLYSEGENIFTVGISYDIKATNEYSPWYAGNGVDGEDGWIINKFAFVDIEKIGENKYRMINAYTG</sequence>
<dbReference type="Pfam" id="PF05569">
    <property type="entry name" value="Peptidase_M56"/>
    <property type="match status" value="1"/>
</dbReference>
<feature type="transmembrane region" description="Helical" evidence="1">
    <location>
        <begin position="125"/>
        <end position="146"/>
    </location>
</feature>
<keyword evidence="1" id="KW-1133">Transmembrane helix</keyword>
<feature type="transmembrane region" description="Helical" evidence="1">
    <location>
        <begin position="326"/>
        <end position="346"/>
    </location>
</feature>
<dbReference type="PANTHER" id="PTHR34978:SF3">
    <property type="entry name" value="SLR0241 PROTEIN"/>
    <property type="match status" value="1"/>
</dbReference>
<keyword evidence="1" id="KW-0812">Transmembrane</keyword>
<dbReference type="EMBL" id="CACRTO010000020">
    <property type="protein sequence ID" value="VYU38838.1"/>
    <property type="molecule type" value="Genomic_DNA"/>
</dbReference>
<dbReference type="InterPro" id="IPR052173">
    <property type="entry name" value="Beta-lactam_resp_regulator"/>
</dbReference>
<dbReference type="CDD" id="cd07341">
    <property type="entry name" value="M56_BlaR1_MecR1_like"/>
    <property type="match status" value="1"/>
</dbReference>
<accession>A0A6N3EGG3</accession>
<name>A0A6N3EGG3_9CLOT</name>
<dbReference type="RefSeq" id="WP_156626692.1">
    <property type="nucleotide sequence ID" value="NZ_CACRTO010000020.1"/>
</dbReference>
<dbReference type="AlphaFoldDB" id="A0A6N3EGG3"/>
<protein>
    <submittedName>
        <fullName evidence="3">Methicillin resistance mecR1 protein</fullName>
    </submittedName>
</protein>
<gene>
    <name evidence="3" type="primary">mecR1</name>
    <name evidence="3" type="ORF">CTLFYP3_02254</name>
</gene>
<dbReference type="InterPro" id="IPR008756">
    <property type="entry name" value="Peptidase_M56"/>
</dbReference>
<feature type="transmembrane region" description="Helical" evidence="1">
    <location>
        <begin position="32"/>
        <end position="50"/>
    </location>
</feature>
<keyword evidence="1" id="KW-0472">Membrane</keyword>
<feature type="domain" description="Peptidase M56" evidence="2">
    <location>
        <begin position="4"/>
        <end position="320"/>
    </location>
</feature>
<reference evidence="3" key="1">
    <citation type="submission" date="2019-11" db="EMBL/GenBank/DDBJ databases">
        <authorList>
            <person name="Feng L."/>
        </authorList>
    </citation>
    <scope>NUCLEOTIDE SEQUENCE</scope>
    <source>
        <strain evidence="3">CTertiumLFYP3</strain>
    </source>
</reference>
<evidence type="ECO:0000259" key="2">
    <source>
        <dbReference type="Pfam" id="PF05569"/>
    </source>
</evidence>
<evidence type="ECO:0000313" key="3">
    <source>
        <dbReference type="EMBL" id="VYU38838.1"/>
    </source>
</evidence>
<evidence type="ECO:0000256" key="1">
    <source>
        <dbReference type="SAM" id="Phobius"/>
    </source>
</evidence>
<organism evidence="3">
    <name type="scientific">Clostridium tertium</name>
    <dbReference type="NCBI Taxonomy" id="1559"/>
    <lineage>
        <taxon>Bacteria</taxon>
        <taxon>Bacillati</taxon>
        <taxon>Bacillota</taxon>
        <taxon>Clostridia</taxon>
        <taxon>Eubacteriales</taxon>
        <taxon>Clostridiaceae</taxon>
        <taxon>Clostridium</taxon>
    </lineage>
</organism>
<proteinExistence type="predicted"/>
<feature type="transmembrane region" description="Helical" evidence="1">
    <location>
        <begin position="6"/>
        <end position="25"/>
    </location>
</feature>
<dbReference type="PANTHER" id="PTHR34978">
    <property type="entry name" value="POSSIBLE SENSOR-TRANSDUCER PROTEIN BLAR"/>
    <property type="match status" value="1"/>
</dbReference>